<dbReference type="EMBL" id="AP013067">
    <property type="protein sequence ID" value="BAN36889.1"/>
    <property type="molecule type" value="Genomic_DNA"/>
</dbReference>
<evidence type="ECO:0000313" key="6">
    <source>
        <dbReference type="EMBL" id="BAN36889.1"/>
    </source>
</evidence>
<dbReference type="RefSeq" id="WP_009207808.1">
    <property type="nucleotide sequence ID" value="NC_022358.1"/>
</dbReference>
<feature type="transmembrane region" description="Helical" evidence="5">
    <location>
        <begin position="237"/>
        <end position="254"/>
    </location>
</feature>
<gene>
    <name evidence="6" type="ORF">SCD_n03090</name>
</gene>
<geneLocation type="plasmid" evidence="6 7">
    <name>pSCD</name>
</geneLocation>
<dbReference type="OrthoDB" id="6631017at2"/>
<comment type="subcellular location">
    <subcellularLocation>
        <location evidence="5">Cell membrane</location>
        <topology evidence="5">Multi-pass membrane protein</topology>
    </subcellularLocation>
    <subcellularLocation>
        <location evidence="1">Membrane</location>
        <topology evidence="1">Multi-pass membrane protein</topology>
    </subcellularLocation>
</comment>
<evidence type="ECO:0000256" key="3">
    <source>
        <dbReference type="ARBA" id="ARBA00022989"/>
    </source>
</evidence>
<organism evidence="6 7">
    <name type="scientific">Sulfuricella denitrificans (strain DSM 22764 / NBRC 105220 / skB26)</name>
    <dbReference type="NCBI Taxonomy" id="1163617"/>
    <lineage>
        <taxon>Bacteria</taxon>
        <taxon>Pseudomonadati</taxon>
        <taxon>Pseudomonadota</taxon>
        <taxon>Betaproteobacteria</taxon>
        <taxon>Nitrosomonadales</taxon>
        <taxon>Sulfuricellaceae</taxon>
        <taxon>Sulfuricella</taxon>
    </lineage>
</organism>
<keyword evidence="7" id="KW-1185">Reference proteome</keyword>
<keyword evidence="6" id="KW-0614">Plasmid</keyword>
<accession>S6APM2</accession>
<dbReference type="Pfam" id="PF01925">
    <property type="entry name" value="TauE"/>
    <property type="match status" value="1"/>
</dbReference>
<evidence type="ECO:0000256" key="5">
    <source>
        <dbReference type="RuleBase" id="RU363041"/>
    </source>
</evidence>
<feature type="transmembrane region" description="Helical" evidence="5">
    <location>
        <begin position="140"/>
        <end position="164"/>
    </location>
</feature>
<reference evidence="6 7" key="1">
    <citation type="journal article" date="2012" name="Appl. Environ. Microbiol.">
        <title>Draft genome sequence of a psychrotolerant sulfur-oxidizing bacterium, Sulfuricella denitrificans skB26, and proteomic insights into cold adaptation.</title>
        <authorList>
            <person name="Watanabe T."/>
            <person name="Kojima H."/>
            <person name="Fukui M."/>
        </authorList>
    </citation>
    <scope>NUCLEOTIDE SEQUENCE [LARGE SCALE GENOMIC DNA]</scope>
    <source>
        <strain evidence="7">skB26</strain>
        <plasmid evidence="6 7">pSCD</plasmid>
    </source>
</reference>
<keyword evidence="4 5" id="KW-0472">Membrane</keyword>
<evidence type="ECO:0000313" key="7">
    <source>
        <dbReference type="Proteomes" id="UP000015559"/>
    </source>
</evidence>
<feature type="transmembrane region" description="Helical" evidence="5">
    <location>
        <begin position="9"/>
        <end position="34"/>
    </location>
</feature>
<sequence>MEPLTSTHLIATGLVFAVSAVFAMLGLGGGMLYVPLFKWLELPLKTVAIPLGLLLNGVTSASALVRYAREGLVDFRGGLPAALSAMALAPLGAHLTQFVPKDMLIGLFAALTLLAGLRSLQTASQNETPVPMSPRRRMAIGLALGSFEGFVGALLGVGGGFIVAPVLMAMGYGAKQAAATTAFIVTFASISGFLAHAAEGRIEPLLAVLTMLAAIMGSQLGAWFMARRAKPGWVKRLYAVLLLGVAGKLLWDIFKT</sequence>
<protein>
    <recommendedName>
        <fullName evidence="5">Probable membrane transporter protein</fullName>
    </recommendedName>
</protein>
<comment type="similarity">
    <text evidence="5">Belongs to the 4-toluene sulfonate uptake permease (TSUP) (TC 2.A.102) family.</text>
</comment>
<feature type="transmembrane region" description="Helical" evidence="5">
    <location>
        <begin position="176"/>
        <end position="198"/>
    </location>
</feature>
<keyword evidence="3 5" id="KW-1133">Transmembrane helix</keyword>
<evidence type="ECO:0000256" key="1">
    <source>
        <dbReference type="ARBA" id="ARBA00004141"/>
    </source>
</evidence>
<feature type="transmembrane region" description="Helical" evidence="5">
    <location>
        <begin position="46"/>
        <end position="65"/>
    </location>
</feature>
<dbReference type="KEGG" id="sdr:SCD_n03090"/>
<dbReference type="Proteomes" id="UP000015559">
    <property type="component" value="Plasmid pSCD"/>
</dbReference>
<dbReference type="HOGENOM" id="CLU_045498_5_4_4"/>
<evidence type="ECO:0000256" key="2">
    <source>
        <dbReference type="ARBA" id="ARBA00022692"/>
    </source>
</evidence>
<keyword evidence="2 5" id="KW-0812">Transmembrane</keyword>
<dbReference type="InterPro" id="IPR051598">
    <property type="entry name" value="TSUP/Inactive_protease-like"/>
</dbReference>
<dbReference type="InterPro" id="IPR002781">
    <property type="entry name" value="TM_pro_TauE-like"/>
</dbReference>
<keyword evidence="5" id="KW-1003">Cell membrane</keyword>
<dbReference type="PANTHER" id="PTHR43701:SF2">
    <property type="entry name" value="MEMBRANE TRANSPORTER PROTEIN YJNA-RELATED"/>
    <property type="match status" value="1"/>
</dbReference>
<feature type="transmembrane region" description="Helical" evidence="5">
    <location>
        <begin position="205"/>
        <end position="225"/>
    </location>
</feature>
<feature type="transmembrane region" description="Helical" evidence="5">
    <location>
        <begin position="103"/>
        <end position="120"/>
    </location>
</feature>
<proteinExistence type="inferred from homology"/>
<dbReference type="GO" id="GO:0005886">
    <property type="term" value="C:plasma membrane"/>
    <property type="evidence" value="ECO:0007669"/>
    <property type="project" value="UniProtKB-SubCell"/>
</dbReference>
<feature type="transmembrane region" description="Helical" evidence="5">
    <location>
        <begin position="77"/>
        <end position="97"/>
    </location>
</feature>
<evidence type="ECO:0000256" key="4">
    <source>
        <dbReference type="ARBA" id="ARBA00023136"/>
    </source>
</evidence>
<dbReference type="AlphaFoldDB" id="S6APM2"/>
<name>S6APM2_SULDS</name>
<dbReference type="PANTHER" id="PTHR43701">
    <property type="entry name" value="MEMBRANE TRANSPORTER PROTEIN MJ0441-RELATED"/>
    <property type="match status" value="1"/>
</dbReference>